<dbReference type="AlphaFoldDB" id="A0AA49JGG1"/>
<sequence length="479" mass="55003">MEPTLTTVETTAYHWLKKYFKLPPTEEQDVLFHQLQQFIEQESISHSTFLMMGYAGTGKTTIIQALAKTVRKYGYRTVLLAPTGRATKVLAKYSKRKSYTIHRQIYKQVQNPYSGNIVFKLRKNYQKKAVFIVDEASMISHENDAGEETMLSDLLNYVFEHPHNKLIIIGDKAQLPPVGQALSVALNAEILQHAYGLTVSEFELTQVVRQKERAGILHNATTLRKILKADTPLTHLETQPYSDIFRMQSSKLKQGLSYAYLKYGLKQTLLICASNQEATRYNLRIREEILHRKKELESGDLLMVVRNNYRALPKSSKVGFLANGEFVEVVEVTDEEEKYGFQFATLQLRLPDHPREPPFESKVLTDTLHSSSPTLTRDENKHLYDAVAQQYEHIPQKSKQLKAIRKDPYLNALQVKFAYALTCHKAQGGQWPIVFVDQGYLKRNANTPDAIRWLYTACTRATQELYLIDFPASYFSNPE</sequence>
<dbReference type="InterPro" id="IPR027417">
    <property type="entry name" value="P-loop_NTPase"/>
</dbReference>
<dbReference type="Gene3D" id="2.30.30.940">
    <property type="match status" value="1"/>
</dbReference>
<feature type="domain" description="AAA+ ATPase" evidence="1">
    <location>
        <begin position="45"/>
        <end position="295"/>
    </location>
</feature>
<dbReference type="InterPro" id="IPR027785">
    <property type="entry name" value="UvrD-like_helicase_C"/>
</dbReference>
<protein>
    <submittedName>
        <fullName evidence="2">AAA family ATPase</fullName>
    </submittedName>
</protein>
<dbReference type="Pfam" id="PF13604">
    <property type="entry name" value="AAA_30"/>
    <property type="match status" value="1"/>
</dbReference>
<reference evidence="2" key="2">
    <citation type="journal article" date="2024" name="Antonie Van Leeuwenhoek">
        <title>Roseihalotalea indica gen. nov., sp. nov., a halophilic Bacteroidetes from mesopelagic Southwest Indian Ocean with higher carbohydrate metabolic potential.</title>
        <authorList>
            <person name="Chen B."/>
            <person name="Zhang M."/>
            <person name="Lin D."/>
            <person name="Ye J."/>
            <person name="Tang K."/>
        </authorList>
    </citation>
    <scope>NUCLEOTIDE SEQUENCE</scope>
    <source>
        <strain evidence="2">TK19036</strain>
    </source>
</reference>
<dbReference type="SUPFAM" id="SSF52540">
    <property type="entry name" value="P-loop containing nucleoside triphosphate hydrolases"/>
    <property type="match status" value="1"/>
</dbReference>
<dbReference type="CDD" id="cd17933">
    <property type="entry name" value="DEXSc_RecD-like"/>
    <property type="match status" value="1"/>
</dbReference>
<reference evidence="2" key="1">
    <citation type="journal article" date="2023" name="Comput. Struct. Biotechnol. J.">
        <title>Discovery of a novel marine Bacteroidetes with a rich repertoire of carbohydrate-active enzymes.</title>
        <authorList>
            <person name="Chen B."/>
            <person name="Liu G."/>
            <person name="Chen Q."/>
            <person name="Wang H."/>
            <person name="Liu L."/>
            <person name="Tang K."/>
        </authorList>
    </citation>
    <scope>NUCLEOTIDE SEQUENCE</scope>
    <source>
        <strain evidence="2">TK19036</strain>
    </source>
</reference>
<dbReference type="CDD" id="cd18809">
    <property type="entry name" value="SF1_C_RecD"/>
    <property type="match status" value="1"/>
</dbReference>
<proteinExistence type="predicted"/>
<name>A0AA49JGG1_9BACT</name>
<gene>
    <name evidence="2" type="ORF">K4G66_29365</name>
</gene>
<evidence type="ECO:0000259" key="1">
    <source>
        <dbReference type="SMART" id="SM00382"/>
    </source>
</evidence>
<dbReference type="Pfam" id="PF13538">
    <property type="entry name" value="UvrD_C_2"/>
    <property type="match status" value="1"/>
</dbReference>
<dbReference type="InterPro" id="IPR050534">
    <property type="entry name" value="Coronavir_polyprotein_1ab"/>
</dbReference>
<dbReference type="SMART" id="SM00382">
    <property type="entry name" value="AAA"/>
    <property type="match status" value="1"/>
</dbReference>
<dbReference type="InterPro" id="IPR003593">
    <property type="entry name" value="AAA+_ATPase"/>
</dbReference>
<dbReference type="EMBL" id="CP120682">
    <property type="protein sequence ID" value="WKN36475.1"/>
    <property type="molecule type" value="Genomic_DNA"/>
</dbReference>
<evidence type="ECO:0000313" key="2">
    <source>
        <dbReference type="EMBL" id="WKN36475.1"/>
    </source>
</evidence>
<dbReference type="PANTHER" id="PTHR43788">
    <property type="entry name" value="DNA2/NAM7 HELICASE FAMILY MEMBER"/>
    <property type="match status" value="1"/>
</dbReference>
<accession>A0AA49JGG1</accession>
<organism evidence="2">
    <name type="scientific">Roseihalotalea indica</name>
    <dbReference type="NCBI Taxonomy" id="2867963"/>
    <lineage>
        <taxon>Bacteria</taxon>
        <taxon>Pseudomonadati</taxon>
        <taxon>Bacteroidota</taxon>
        <taxon>Cytophagia</taxon>
        <taxon>Cytophagales</taxon>
        <taxon>Catalimonadaceae</taxon>
        <taxon>Roseihalotalea</taxon>
    </lineage>
</organism>
<dbReference type="Gene3D" id="3.40.50.300">
    <property type="entry name" value="P-loop containing nucleotide triphosphate hydrolases"/>
    <property type="match status" value="3"/>
</dbReference>